<evidence type="ECO:0000313" key="2">
    <source>
        <dbReference type="EMBL" id="CAE8654421.1"/>
    </source>
</evidence>
<dbReference type="AlphaFoldDB" id="A0A813H7B3"/>
<organism evidence="1 4">
    <name type="scientific">Polarella glacialis</name>
    <name type="common">Dinoflagellate</name>
    <dbReference type="NCBI Taxonomy" id="89957"/>
    <lineage>
        <taxon>Eukaryota</taxon>
        <taxon>Sar</taxon>
        <taxon>Alveolata</taxon>
        <taxon>Dinophyceae</taxon>
        <taxon>Suessiales</taxon>
        <taxon>Suessiaceae</taxon>
        <taxon>Polarella</taxon>
    </lineage>
</organism>
<dbReference type="EMBL" id="CAJNNW010034870">
    <property type="protein sequence ID" value="CAE8724278.1"/>
    <property type="molecule type" value="Genomic_DNA"/>
</dbReference>
<reference evidence="1" key="1">
    <citation type="submission" date="2021-02" db="EMBL/GenBank/DDBJ databases">
        <authorList>
            <person name="Dougan E. K."/>
            <person name="Rhodes N."/>
            <person name="Thang M."/>
            <person name="Chan C."/>
        </authorList>
    </citation>
    <scope>NUCLEOTIDE SEQUENCE</scope>
</reference>
<dbReference type="EMBL" id="CAJNNW010001082">
    <property type="protein sequence ID" value="CAE8633918.1"/>
    <property type="molecule type" value="Genomic_DNA"/>
</dbReference>
<comment type="caution">
    <text evidence="1">The sequence shown here is derived from an EMBL/GenBank/DDBJ whole genome shotgun (WGS) entry which is preliminary data.</text>
</comment>
<sequence>MWSRSLTSSKINSLYGIAVSEAHIGTDQLEVPPAARGNLNKMSRLLRELAATPLSFHDELGKAAIRGQVGTDQPTPCRPPCGNQQNAVCYSSGCFPEGLWFKVV</sequence>
<evidence type="ECO:0000313" key="1">
    <source>
        <dbReference type="EMBL" id="CAE8633918.1"/>
    </source>
</evidence>
<dbReference type="EMBL" id="CAJNNW010012566">
    <property type="protein sequence ID" value="CAE8654421.1"/>
    <property type="molecule type" value="Genomic_DNA"/>
</dbReference>
<accession>A0A813H7B3</accession>
<name>A0A813H7B3_POLGL</name>
<gene>
    <name evidence="2" type="ORF">PGLA2088_LOCUS11002</name>
    <name evidence="1" type="ORF">PGLA2088_LOCUS1396</name>
    <name evidence="3" type="ORF">PGLA2088_LOCUS43625</name>
</gene>
<evidence type="ECO:0000313" key="3">
    <source>
        <dbReference type="EMBL" id="CAE8724278.1"/>
    </source>
</evidence>
<dbReference type="Proteomes" id="UP000626109">
    <property type="component" value="Unassembled WGS sequence"/>
</dbReference>
<proteinExistence type="predicted"/>
<protein>
    <submittedName>
        <fullName evidence="1">Uncharacterized protein</fullName>
    </submittedName>
</protein>
<evidence type="ECO:0000313" key="4">
    <source>
        <dbReference type="Proteomes" id="UP000626109"/>
    </source>
</evidence>